<feature type="domain" description="Luciferase-like" evidence="1">
    <location>
        <begin position="7"/>
        <end position="313"/>
    </location>
</feature>
<proteinExistence type="predicted"/>
<dbReference type="CDD" id="cd01097">
    <property type="entry name" value="Tetrahydromethanopterin_reductase"/>
    <property type="match status" value="1"/>
</dbReference>
<dbReference type="OrthoDB" id="3284378at2"/>
<dbReference type="SUPFAM" id="SSF51679">
    <property type="entry name" value="Bacterial luciferase-like"/>
    <property type="match status" value="1"/>
</dbReference>
<evidence type="ECO:0000313" key="3">
    <source>
        <dbReference type="Proteomes" id="UP000019494"/>
    </source>
</evidence>
<dbReference type="Gene3D" id="3.20.20.30">
    <property type="entry name" value="Luciferase-like domain"/>
    <property type="match status" value="1"/>
</dbReference>
<dbReference type="InterPro" id="IPR050564">
    <property type="entry name" value="F420-G6PD/mer"/>
</dbReference>
<dbReference type="Pfam" id="PF00296">
    <property type="entry name" value="Bac_luciferase"/>
    <property type="match status" value="1"/>
</dbReference>
<dbReference type="EMBL" id="AWQS01000015">
    <property type="protein sequence ID" value="EWT07300.1"/>
    <property type="molecule type" value="Genomic_DNA"/>
</dbReference>
<organism evidence="2 3">
    <name type="scientific">Intrasporangium chromatireducens Q5-1</name>
    <dbReference type="NCBI Taxonomy" id="584657"/>
    <lineage>
        <taxon>Bacteria</taxon>
        <taxon>Bacillati</taxon>
        <taxon>Actinomycetota</taxon>
        <taxon>Actinomycetes</taxon>
        <taxon>Micrococcales</taxon>
        <taxon>Intrasporangiaceae</taxon>
        <taxon>Intrasporangium</taxon>
    </lineage>
</organism>
<accession>W9GMF9</accession>
<dbReference type="AlphaFoldDB" id="W9GMF9"/>
<dbReference type="NCBIfam" id="TIGR03617">
    <property type="entry name" value="F420_MSMEG_2256"/>
    <property type="match status" value="1"/>
</dbReference>
<dbReference type="PANTHER" id="PTHR43244">
    <property type="match status" value="1"/>
</dbReference>
<dbReference type="GO" id="GO:0016705">
    <property type="term" value="F:oxidoreductase activity, acting on paired donors, with incorporation or reduction of molecular oxygen"/>
    <property type="evidence" value="ECO:0007669"/>
    <property type="project" value="InterPro"/>
</dbReference>
<dbReference type="PATRIC" id="fig|584657.3.peg.704"/>
<comment type="caution">
    <text evidence="2">The sequence shown here is derived from an EMBL/GenBank/DDBJ whole genome shotgun (WGS) entry which is preliminary data.</text>
</comment>
<evidence type="ECO:0000259" key="1">
    <source>
        <dbReference type="Pfam" id="PF00296"/>
    </source>
</evidence>
<name>W9GMF9_9MICO</name>
<sequence length="358" mass="38790">MKIDARLDPGSLDDIRDAARHAESAGYGGLWTSETAHDPFLPLVVAAEHTSHIELGCAVAVAFARNPMTVANAAHDLQRFSGGRFTLGLGTQVRSHVERRFSMPWSSPAARLEEFIHAVRAILGSWEEGTPLSFEGAFYRHTLMTAMFRPEPHGLGMPRIIIGGVGPAMVRTAGRAADGLLVHAFSTPSYLESVVLPAVTEGLDARGTLRTAFDVSCRVFLATGRTEDDIRAATEAVRRRIAFYGSTPAYQPVLEHHGWGELGSELNRLSRTDDPDRWATMAQLVDDQVLGTFAVIAPPAMAGAALVERYSGIADRLWYYTPYHPDSGLLDEVTAAVRDSSPARAERGSMPAGPVRES</sequence>
<dbReference type="RefSeq" id="WP_034713581.1">
    <property type="nucleotide sequence ID" value="NZ_AWQS01000015.1"/>
</dbReference>
<protein>
    <submittedName>
        <fullName evidence="2">F420-dependent oxidoreductase</fullName>
    </submittedName>
</protein>
<dbReference type="PANTHER" id="PTHR43244:SF2">
    <property type="entry name" value="CONSERVED HYPOTHETICAL ALANINE AND PROLINE-RICH PROTEIN"/>
    <property type="match status" value="1"/>
</dbReference>
<dbReference type="InterPro" id="IPR036661">
    <property type="entry name" value="Luciferase-like_sf"/>
</dbReference>
<dbReference type="InterPro" id="IPR011251">
    <property type="entry name" value="Luciferase-like_dom"/>
</dbReference>
<gene>
    <name evidence="2" type="ORF">N864_05435</name>
</gene>
<keyword evidence="3" id="KW-1185">Reference proteome</keyword>
<reference evidence="3" key="1">
    <citation type="submission" date="2013-08" db="EMBL/GenBank/DDBJ databases">
        <title>Intrasporangium oryzae NRRL B-24470.</title>
        <authorList>
            <person name="Liu H."/>
            <person name="Wang G."/>
        </authorList>
    </citation>
    <scope>NUCLEOTIDE SEQUENCE [LARGE SCALE GENOMIC DNA]</scope>
    <source>
        <strain evidence="3">Q5-1</strain>
    </source>
</reference>
<evidence type="ECO:0000313" key="2">
    <source>
        <dbReference type="EMBL" id="EWT07300.1"/>
    </source>
</evidence>
<dbReference type="Proteomes" id="UP000019494">
    <property type="component" value="Unassembled WGS sequence"/>
</dbReference>
<dbReference type="InterPro" id="IPR019919">
    <property type="entry name" value="Lucif-like_OxRdtase_MSMEG_2256"/>
</dbReference>